<organism evidence="11">
    <name type="scientific">Arundo donax</name>
    <name type="common">Giant reed</name>
    <name type="synonym">Donax arundinaceus</name>
    <dbReference type="NCBI Taxonomy" id="35708"/>
    <lineage>
        <taxon>Eukaryota</taxon>
        <taxon>Viridiplantae</taxon>
        <taxon>Streptophyta</taxon>
        <taxon>Embryophyta</taxon>
        <taxon>Tracheophyta</taxon>
        <taxon>Spermatophyta</taxon>
        <taxon>Magnoliopsida</taxon>
        <taxon>Liliopsida</taxon>
        <taxon>Poales</taxon>
        <taxon>Poaceae</taxon>
        <taxon>PACMAD clade</taxon>
        <taxon>Arundinoideae</taxon>
        <taxon>Arundineae</taxon>
        <taxon>Arundo</taxon>
    </lineage>
</organism>
<dbReference type="GO" id="GO:0005634">
    <property type="term" value="C:nucleus"/>
    <property type="evidence" value="ECO:0007669"/>
    <property type="project" value="UniProtKB-SubCell"/>
</dbReference>
<evidence type="ECO:0000256" key="3">
    <source>
        <dbReference type="ARBA" id="ARBA00022454"/>
    </source>
</evidence>
<keyword evidence="6" id="KW-0067">ATP-binding</keyword>
<dbReference type="EMBL" id="GBRH01178141">
    <property type="protein sequence ID" value="JAE19755.1"/>
    <property type="molecule type" value="Transcribed_RNA"/>
</dbReference>
<dbReference type="GO" id="GO:0003684">
    <property type="term" value="F:damaged DNA binding"/>
    <property type="evidence" value="ECO:0007669"/>
    <property type="project" value="TreeGrafter"/>
</dbReference>
<accession>A0A0A9G3T4</accession>
<keyword evidence="9" id="KW-0234">DNA repair</keyword>
<proteinExistence type="predicted"/>
<keyword evidence="10" id="KW-0539">Nucleus</keyword>
<evidence type="ECO:0000256" key="2">
    <source>
        <dbReference type="ARBA" id="ARBA00004286"/>
    </source>
</evidence>
<dbReference type="AlphaFoldDB" id="A0A0A9G3T4"/>
<evidence type="ECO:0000256" key="7">
    <source>
        <dbReference type="ARBA" id="ARBA00023054"/>
    </source>
</evidence>
<dbReference type="GO" id="GO:0035861">
    <property type="term" value="C:site of double-strand break"/>
    <property type="evidence" value="ECO:0007669"/>
    <property type="project" value="TreeGrafter"/>
</dbReference>
<dbReference type="PANTHER" id="PTHR19306">
    <property type="entry name" value="STRUCTURAL MAINTENANCE OF CHROMOSOMES 5,6 SMC5, SMC6"/>
    <property type="match status" value="1"/>
</dbReference>
<evidence type="ECO:0000256" key="9">
    <source>
        <dbReference type="ARBA" id="ARBA00023204"/>
    </source>
</evidence>
<sequence length="105" mass="12513">MSQDKSREFLHSGNDKDKFKFFFKATLLQQVNDLLFEIRHNLSLADSIVEVLEKSIRPVLKELDEIQDKIKGMEHIEEIAHEIENLKKKLAWAWVYDVDKKMRNK</sequence>
<dbReference type="GO" id="GO:0003697">
    <property type="term" value="F:single-stranded DNA binding"/>
    <property type="evidence" value="ECO:0007669"/>
    <property type="project" value="TreeGrafter"/>
</dbReference>
<name>A0A0A9G3T4_ARUDO</name>
<evidence type="ECO:0000256" key="6">
    <source>
        <dbReference type="ARBA" id="ARBA00022840"/>
    </source>
</evidence>
<protein>
    <submittedName>
        <fullName evidence="11">Uncharacterized protein</fullName>
    </submittedName>
</protein>
<evidence type="ECO:0000256" key="5">
    <source>
        <dbReference type="ARBA" id="ARBA00022763"/>
    </source>
</evidence>
<keyword evidence="7" id="KW-0175">Coiled coil</keyword>
<keyword evidence="3" id="KW-0158">Chromosome</keyword>
<keyword evidence="4" id="KW-0547">Nucleotide-binding</keyword>
<reference evidence="11" key="2">
    <citation type="journal article" date="2015" name="Data Brief">
        <title>Shoot transcriptome of the giant reed, Arundo donax.</title>
        <authorList>
            <person name="Barrero R.A."/>
            <person name="Guerrero F.D."/>
            <person name="Moolhuijzen P."/>
            <person name="Goolsby J.A."/>
            <person name="Tidwell J."/>
            <person name="Bellgard S.E."/>
            <person name="Bellgard M.I."/>
        </authorList>
    </citation>
    <scope>NUCLEOTIDE SEQUENCE</scope>
    <source>
        <tissue evidence="11">Shoot tissue taken approximately 20 cm above the soil surface</tissue>
    </source>
</reference>
<comment type="subcellular location">
    <subcellularLocation>
        <location evidence="2">Chromosome</location>
    </subcellularLocation>
    <subcellularLocation>
        <location evidence="1">Nucleus</location>
    </subcellularLocation>
</comment>
<dbReference type="GO" id="GO:0000724">
    <property type="term" value="P:double-strand break repair via homologous recombination"/>
    <property type="evidence" value="ECO:0007669"/>
    <property type="project" value="TreeGrafter"/>
</dbReference>
<dbReference type="GO" id="GO:0030915">
    <property type="term" value="C:Smc5-Smc6 complex"/>
    <property type="evidence" value="ECO:0007669"/>
    <property type="project" value="TreeGrafter"/>
</dbReference>
<dbReference type="PANTHER" id="PTHR19306:SF6">
    <property type="entry name" value="STRUCTURAL MAINTENANCE OF CHROMOSOMES PROTEIN 6"/>
    <property type="match status" value="1"/>
</dbReference>
<reference evidence="11" key="1">
    <citation type="submission" date="2014-09" db="EMBL/GenBank/DDBJ databases">
        <authorList>
            <person name="Magalhaes I.L.F."/>
            <person name="Oliveira U."/>
            <person name="Santos F.R."/>
            <person name="Vidigal T.H.D.A."/>
            <person name="Brescovit A.D."/>
            <person name="Santos A.J."/>
        </authorList>
    </citation>
    <scope>NUCLEOTIDE SEQUENCE</scope>
    <source>
        <tissue evidence="11">Shoot tissue taken approximately 20 cm above the soil surface</tissue>
    </source>
</reference>
<evidence type="ECO:0000256" key="1">
    <source>
        <dbReference type="ARBA" id="ARBA00004123"/>
    </source>
</evidence>
<evidence type="ECO:0000256" key="8">
    <source>
        <dbReference type="ARBA" id="ARBA00023172"/>
    </source>
</evidence>
<dbReference type="GO" id="GO:0005524">
    <property type="term" value="F:ATP binding"/>
    <property type="evidence" value="ECO:0007669"/>
    <property type="project" value="UniProtKB-KW"/>
</dbReference>
<evidence type="ECO:0000256" key="4">
    <source>
        <dbReference type="ARBA" id="ARBA00022741"/>
    </source>
</evidence>
<evidence type="ECO:0000256" key="10">
    <source>
        <dbReference type="ARBA" id="ARBA00023242"/>
    </source>
</evidence>
<keyword evidence="5" id="KW-0227">DNA damage</keyword>
<keyword evidence="8" id="KW-0233">DNA recombination</keyword>
<evidence type="ECO:0000313" key="11">
    <source>
        <dbReference type="EMBL" id="JAE19755.1"/>
    </source>
</evidence>